<dbReference type="EC" id="3.6.-.-" evidence="5"/>
<dbReference type="PRINTS" id="PR00502">
    <property type="entry name" value="NUDIXFAMILY"/>
</dbReference>
<evidence type="ECO:0000256" key="3">
    <source>
        <dbReference type="RuleBase" id="RU003476"/>
    </source>
</evidence>
<dbReference type="InterPro" id="IPR020476">
    <property type="entry name" value="Nudix_hydrolase"/>
</dbReference>
<dbReference type="PROSITE" id="PS51462">
    <property type="entry name" value="NUDIX"/>
    <property type="match status" value="1"/>
</dbReference>
<organism evidence="5 6">
    <name type="scientific">Pontibacillus chungwhensis</name>
    <dbReference type="NCBI Taxonomy" id="265426"/>
    <lineage>
        <taxon>Bacteria</taxon>
        <taxon>Bacillati</taxon>
        <taxon>Bacillota</taxon>
        <taxon>Bacilli</taxon>
        <taxon>Bacillales</taxon>
        <taxon>Bacillaceae</taxon>
        <taxon>Pontibacillus</taxon>
    </lineage>
</organism>
<dbReference type="CDD" id="cd02883">
    <property type="entry name" value="NUDIX_Hydrolase"/>
    <property type="match status" value="1"/>
</dbReference>
<dbReference type="PANTHER" id="PTHR43046">
    <property type="entry name" value="GDP-MANNOSE MANNOSYL HYDROLASE"/>
    <property type="match status" value="1"/>
</dbReference>
<feature type="domain" description="Nudix hydrolase" evidence="4">
    <location>
        <begin position="3"/>
        <end position="130"/>
    </location>
</feature>
<keyword evidence="6" id="KW-1185">Reference proteome</keyword>
<sequence>MNQWVGASGVCVNEDNEILMVLQGKPEEDKKWTVPSGGVEGGESFRDCCKREINEETGYQVEVVEELKVKKGCYKSIHFEVHYFKAEVIGGTRRIQDPDGLILDIDWKSREDLKTLPLSFPEDLEFLLRFLT</sequence>
<dbReference type="Pfam" id="PF00293">
    <property type="entry name" value="NUDIX"/>
    <property type="match status" value="1"/>
</dbReference>
<dbReference type="PROSITE" id="PS00893">
    <property type="entry name" value="NUDIX_BOX"/>
    <property type="match status" value="1"/>
</dbReference>
<accession>A0ABY8V333</accession>
<dbReference type="InterPro" id="IPR000086">
    <property type="entry name" value="NUDIX_hydrolase_dom"/>
</dbReference>
<dbReference type="PANTHER" id="PTHR43046:SF2">
    <property type="entry name" value="8-OXO-DGTP DIPHOSPHATASE-RELATED"/>
    <property type="match status" value="1"/>
</dbReference>
<comment type="similarity">
    <text evidence="3">Belongs to the Nudix hydrolase family.</text>
</comment>
<evidence type="ECO:0000313" key="5">
    <source>
        <dbReference type="EMBL" id="WIG00160.1"/>
    </source>
</evidence>
<evidence type="ECO:0000256" key="1">
    <source>
        <dbReference type="ARBA" id="ARBA00001946"/>
    </source>
</evidence>
<protein>
    <submittedName>
        <fullName evidence="5">NUDIX hydrolase</fullName>
        <ecNumber evidence="5">3.6.-.-</ecNumber>
    </submittedName>
</protein>
<dbReference type="EMBL" id="CP126446">
    <property type="protein sequence ID" value="WIG00160.1"/>
    <property type="molecule type" value="Genomic_DNA"/>
</dbReference>
<dbReference type="Proteomes" id="UP001236652">
    <property type="component" value="Chromosome"/>
</dbReference>
<keyword evidence="2 3" id="KW-0378">Hydrolase</keyword>
<name>A0ABY8V333_9BACI</name>
<dbReference type="InterPro" id="IPR020084">
    <property type="entry name" value="NUDIX_hydrolase_CS"/>
</dbReference>
<comment type="cofactor">
    <cofactor evidence="1">
        <name>Mg(2+)</name>
        <dbReference type="ChEBI" id="CHEBI:18420"/>
    </cofactor>
</comment>
<dbReference type="GO" id="GO:0016787">
    <property type="term" value="F:hydrolase activity"/>
    <property type="evidence" value="ECO:0007669"/>
    <property type="project" value="UniProtKB-KW"/>
</dbReference>
<dbReference type="SUPFAM" id="SSF55811">
    <property type="entry name" value="Nudix"/>
    <property type="match status" value="1"/>
</dbReference>
<evidence type="ECO:0000313" key="6">
    <source>
        <dbReference type="Proteomes" id="UP001236652"/>
    </source>
</evidence>
<proteinExistence type="inferred from homology"/>
<gene>
    <name evidence="5" type="ORF">QNI29_08055</name>
</gene>
<dbReference type="InterPro" id="IPR015797">
    <property type="entry name" value="NUDIX_hydrolase-like_dom_sf"/>
</dbReference>
<evidence type="ECO:0000256" key="2">
    <source>
        <dbReference type="ARBA" id="ARBA00022801"/>
    </source>
</evidence>
<reference evidence="5 6" key="1">
    <citation type="submission" date="2023-05" db="EMBL/GenBank/DDBJ databases">
        <title>Comparative genomics reveals the evidence of polycyclic aromatic hydrocarbons degradation in moderately halophilic genus Pontibacillus.</title>
        <authorList>
            <person name="Yang H."/>
            <person name="Qian Z."/>
        </authorList>
    </citation>
    <scope>NUCLEOTIDE SEQUENCE [LARGE SCALE GENOMIC DNA]</scope>
    <source>
        <strain evidence="6">HN14</strain>
    </source>
</reference>
<dbReference type="Gene3D" id="3.90.79.10">
    <property type="entry name" value="Nucleoside Triphosphate Pyrophosphohydrolase"/>
    <property type="match status" value="1"/>
</dbReference>
<evidence type="ECO:0000259" key="4">
    <source>
        <dbReference type="PROSITE" id="PS51462"/>
    </source>
</evidence>